<sequence length="107" mass="11629">MVVKNEEQDISHSKNDPPASQENTLLVDKTLLIKAILAAPAEALLITRSRLDQQGQAVPSEHNNNWVLFVGGQIEIGFDENKKISSFKNSSVCSSNAETGSVSSDLY</sequence>
<reference evidence="2" key="1">
    <citation type="submission" date="2021-06" db="EMBL/GenBank/DDBJ databases">
        <authorList>
            <person name="Kallberg Y."/>
            <person name="Tangrot J."/>
            <person name="Rosling A."/>
        </authorList>
    </citation>
    <scope>NUCLEOTIDE SEQUENCE</scope>
    <source>
        <strain evidence="2">FL966</strain>
    </source>
</reference>
<organism evidence="2 3">
    <name type="scientific">Cetraspora pellucida</name>
    <dbReference type="NCBI Taxonomy" id="1433469"/>
    <lineage>
        <taxon>Eukaryota</taxon>
        <taxon>Fungi</taxon>
        <taxon>Fungi incertae sedis</taxon>
        <taxon>Mucoromycota</taxon>
        <taxon>Glomeromycotina</taxon>
        <taxon>Glomeromycetes</taxon>
        <taxon>Diversisporales</taxon>
        <taxon>Gigasporaceae</taxon>
        <taxon>Cetraspora</taxon>
    </lineage>
</organism>
<evidence type="ECO:0000313" key="3">
    <source>
        <dbReference type="Proteomes" id="UP000789759"/>
    </source>
</evidence>
<accession>A0A9N8VTS6</accession>
<feature type="region of interest" description="Disordered" evidence="1">
    <location>
        <begin position="87"/>
        <end position="107"/>
    </location>
</feature>
<proteinExistence type="predicted"/>
<evidence type="ECO:0000313" key="2">
    <source>
        <dbReference type="EMBL" id="CAG8466074.1"/>
    </source>
</evidence>
<protein>
    <submittedName>
        <fullName evidence="2">17635_t:CDS:1</fullName>
    </submittedName>
</protein>
<dbReference type="AlphaFoldDB" id="A0A9N8VTS6"/>
<feature type="region of interest" description="Disordered" evidence="1">
    <location>
        <begin position="1"/>
        <end position="22"/>
    </location>
</feature>
<gene>
    <name evidence="2" type="ORF">CPELLU_LOCUS848</name>
</gene>
<keyword evidence="3" id="KW-1185">Reference proteome</keyword>
<feature type="compositionally biased region" description="Polar residues" evidence="1">
    <location>
        <begin position="96"/>
        <end position="107"/>
    </location>
</feature>
<dbReference type="EMBL" id="CAJVQA010000281">
    <property type="protein sequence ID" value="CAG8466074.1"/>
    <property type="molecule type" value="Genomic_DNA"/>
</dbReference>
<dbReference type="Proteomes" id="UP000789759">
    <property type="component" value="Unassembled WGS sequence"/>
</dbReference>
<comment type="caution">
    <text evidence="2">The sequence shown here is derived from an EMBL/GenBank/DDBJ whole genome shotgun (WGS) entry which is preliminary data.</text>
</comment>
<feature type="compositionally biased region" description="Basic and acidic residues" evidence="1">
    <location>
        <begin position="1"/>
        <end position="15"/>
    </location>
</feature>
<name>A0A9N8VTS6_9GLOM</name>
<evidence type="ECO:0000256" key="1">
    <source>
        <dbReference type="SAM" id="MobiDB-lite"/>
    </source>
</evidence>